<accession>A0AAV1PU04</accession>
<dbReference type="EMBL" id="CAWUFR010000270">
    <property type="protein sequence ID" value="CAK6974735.1"/>
    <property type="molecule type" value="Genomic_DNA"/>
</dbReference>
<dbReference type="AlphaFoldDB" id="A0AAV1PU04"/>
<dbReference type="Gene3D" id="2.60.40.10">
    <property type="entry name" value="Immunoglobulins"/>
    <property type="match status" value="1"/>
</dbReference>
<evidence type="ECO:0000313" key="7">
    <source>
        <dbReference type="Proteomes" id="UP001314229"/>
    </source>
</evidence>
<evidence type="ECO:0000256" key="1">
    <source>
        <dbReference type="ARBA" id="ARBA00004370"/>
    </source>
</evidence>
<dbReference type="InterPro" id="IPR036179">
    <property type="entry name" value="Ig-like_dom_sf"/>
</dbReference>
<comment type="caution">
    <text evidence="6">The sequence shown here is derived from an EMBL/GenBank/DDBJ whole genome shotgun (WGS) entry which is preliminary data.</text>
</comment>
<dbReference type="InterPro" id="IPR050504">
    <property type="entry name" value="IgSF_BTN/MOG"/>
</dbReference>
<keyword evidence="2 4" id="KW-0472">Membrane</keyword>
<keyword evidence="3" id="KW-0393">Immunoglobulin domain</keyword>
<feature type="transmembrane region" description="Helical" evidence="4">
    <location>
        <begin position="131"/>
        <end position="151"/>
    </location>
</feature>
<dbReference type="GO" id="GO:0050852">
    <property type="term" value="P:T cell receptor signaling pathway"/>
    <property type="evidence" value="ECO:0007669"/>
    <property type="project" value="TreeGrafter"/>
</dbReference>
<gene>
    <name evidence="6" type="ORF">FSCOSCO3_A022742</name>
</gene>
<sequence>MSCQAPRIANISSVIWKKRDLKHRVYMKRDGDTVTRDQDPSYAPRVDLVDGEMKNGNLSLIMKNVTSKDSGVYNCSYGPGGNVTAVIYLTVTDPAAKDGDAEDGIQLLVVLVACGVIFGIGMIVTGVIVTGVIVIGVIVIGVIAALLIIGVKKFCCQQQDFIV</sequence>
<dbReference type="InterPro" id="IPR013783">
    <property type="entry name" value="Ig-like_fold"/>
</dbReference>
<protein>
    <submittedName>
        <fullName evidence="6">Titin-like, partial</fullName>
    </submittedName>
</protein>
<keyword evidence="4" id="KW-1133">Transmembrane helix</keyword>
<evidence type="ECO:0000256" key="4">
    <source>
        <dbReference type="SAM" id="Phobius"/>
    </source>
</evidence>
<dbReference type="SUPFAM" id="SSF48726">
    <property type="entry name" value="Immunoglobulin"/>
    <property type="match status" value="1"/>
</dbReference>
<dbReference type="Proteomes" id="UP001314229">
    <property type="component" value="Unassembled WGS sequence"/>
</dbReference>
<dbReference type="GO" id="GO:0009897">
    <property type="term" value="C:external side of plasma membrane"/>
    <property type="evidence" value="ECO:0007669"/>
    <property type="project" value="TreeGrafter"/>
</dbReference>
<dbReference type="GO" id="GO:0005102">
    <property type="term" value="F:signaling receptor binding"/>
    <property type="evidence" value="ECO:0007669"/>
    <property type="project" value="TreeGrafter"/>
</dbReference>
<comment type="subcellular location">
    <subcellularLocation>
        <location evidence="1">Membrane</location>
    </subcellularLocation>
</comment>
<evidence type="ECO:0000256" key="2">
    <source>
        <dbReference type="ARBA" id="ARBA00023136"/>
    </source>
</evidence>
<keyword evidence="4" id="KW-0812">Transmembrane</keyword>
<name>A0AAV1PU04_SCOSC</name>
<dbReference type="PANTHER" id="PTHR24100:SF151">
    <property type="entry name" value="ICOS LIGAND"/>
    <property type="match status" value="1"/>
</dbReference>
<dbReference type="Pfam" id="PF07686">
    <property type="entry name" value="V-set"/>
    <property type="match status" value="1"/>
</dbReference>
<dbReference type="PROSITE" id="PS50835">
    <property type="entry name" value="IG_LIKE"/>
    <property type="match status" value="1"/>
</dbReference>
<organism evidence="6 7">
    <name type="scientific">Scomber scombrus</name>
    <name type="common">Atlantic mackerel</name>
    <name type="synonym">Scomber vernalis</name>
    <dbReference type="NCBI Taxonomy" id="13677"/>
    <lineage>
        <taxon>Eukaryota</taxon>
        <taxon>Metazoa</taxon>
        <taxon>Chordata</taxon>
        <taxon>Craniata</taxon>
        <taxon>Vertebrata</taxon>
        <taxon>Euteleostomi</taxon>
        <taxon>Actinopterygii</taxon>
        <taxon>Neopterygii</taxon>
        <taxon>Teleostei</taxon>
        <taxon>Neoteleostei</taxon>
        <taxon>Acanthomorphata</taxon>
        <taxon>Pelagiaria</taxon>
        <taxon>Scombriformes</taxon>
        <taxon>Scombridae</taxon>
        <taxon>Scomber</taxon>
    </lineage>
</organism>
<evidence type="ECO:0000259" key="5">
    <source>
        <dbReference type="PROSITE" id="PS50835"/>
    </source>
</evidence>
<evidence type="ECO:0000256" key="3">
    <source>
        <dbReference type="ARBA" id="ARBA00023319"/>
    </source>
</evidence>
<dbReference type="InterPro" id="IPR013106">
    <property type="entry name" value="Ig_V-set"/>
</dbReference>
<feature type="transmembrane region" description="Helical" evidence="4">
    <location>
        <begin position="107"/>
        <end position="125"/>
    </location>
</feature>
<dbReference type="GO" id="GO:0001817">
    <property type="term" value="P:regulation of cytokine production"/>
    <property type="evidence" value="ECO:0007669"/>
    <property type="project" value="TreeGrafter"/>
</dbReference>
<proteinExistence type="predicted"/>
<reference evidence="6 7" key="1">
    <citation type="submission" date="2024-01" db="EMBL/GenBank/DDBJ databases">
        <authorList>
            <person name="Alioto T."/>
            <person name="Alioto T."/>
            <person name="Gomez Garrido J."/>
        </authorList>
    </citation>
    <scope>NUCLEOTIDE SEQUENCE [LARGE SCALE GENOMIC DNA]</scope>
</reference>
<keyword evidence="7" id="KW-1185">Reference proteome</keyword>
<feature type="domain" description="Ig-like" evidence="5">
    <location>
        <begin position="1"/>
        <end position="92"/>
    </location>
</feature>
<dbReference type="PANTHER" id="PTHR24100">
    <property type="entry name" value="BUTYROPHILIN"/>
    <property type="match status" value="1"/>
</dbReference>
<dbReference type="InterPro" id="IPR007110">
    <property type="entry name" value="Ig-like_dom"/>
</dbReference>
<evidence type="ECO:0000313" key="6">
    <source>
        <dbReference type="EMBL" id="CAK6974735.1"/>
    </source>
</evidence>